<dbReference type="RefSeq" id="WP_203818729.1">
    <property type="nucleotide sequence ID" value="NZ_BAAABP010000054.1"/>
</dbReference>
<feature type="domain" description="NAD-dependent epimerase/dehydratase" evidence="2">
    <location>
        <begin position="5"/>
        <end position="216"/>
    </location>
</feature>
<dbReference type="Proteomes" id="UP000598174">
    <property type="component" value="Unassembled WGS sequence"/>
</dbReference>
<dbReference type="Gene3D" id="3.40.50.720">
    <property type="entry name" value="NAD(P)-binding Rossmann-like Domain"/>
    <property type="match status" value="1"/>
</dbReference>
<dbReference type="PANTHER" id="PTHR43245:SF55">
    <property type="entry name" value="NAD(P)-BINDING DOMAIN-CONTAINING PROTEIN"/>
    <property type="match status" value="1"/>
</dbReference>
<evidence type="ECO:0000256" key="1">
    <source>
        <dbReference type="SAM" id="MobiDB-lite"/>
    </source>
</evidence>
<comment type="caution">
    <text evidence="3">The sequence shown here is derived from an EMBL/GenBank/DDBJ whole genome shotgun (WGS) entry which is preliminary data.</text>
</comment>
<organism evidence="3 4">
    <name type="scientific">Paractinoplanes ferrugineus</name>
    <dbReference type="NCBI Taxonomy" id="113564"/>
    <lineage>
        <taxon>Bacteria</taxon>
        <taxon>Bacillati</taxon>
        <taxon>Actinomycetota</taxon>
        <taxon>Actinomycetes</taxon>
        <taxon>Micromonosporales</taxon>
        <taxon>Micromonosporaceae</taxon>
        <taxon>Paractinoplanes</taxon>
    </lineage>
</organism>
<dbReference type="InterPro" id="IPR036291">
    <property type="entry name" value="NAD(P)-bd_dom_sf"/>
</dbReference>
<dbReference type="PANTHER" id="PTHR43245">
    <property type="entry name" value="BIFUNCTIONAL POLYMYXIN RESISTANCE PROTEIN ARNA"/>
    <property type="match status" value="1"/>
</dbReference>
<evidence type="ECO:0000313" key="4">
    <source>
        <dbReference type="Proteomes" id="UP000598174"/>
    </source>
</evidence>
<protein>
    <submittedName>
        <fullName evidence="3">NAD-dependent epimerase</fullName>
    </submittedName>
</protein>
<sequence>MSQRVLVTGAAGLVGTAVLELLAAHGVPATALILEPASVGADRTVVGDAADPAVVDDALADVTDVIHLAAIPDPIRDPAEVVFGRNTLATFAVLDRAGRRGVERAAIASSYAICGLPFARTPLRLPYLPIDARLPLQITDPYALSKQADEATAEMINRAYGMTVVALRLPFIGAADGRLATAAARFATDPATGAADVWSYLDVRDAARALFAALRPARPGFHVVYAAAPETLAPQPTQWLLDRFHPGVPRPSFTGRTVPIDLAPARDLLGFEAAFPFPVRSSVSPCAEAGPPEPRRAGPSGSPRTPGPAPPSCS</sequence>
<name>A0A919MLI0_9ACTN</name>
<accession>A0A919MLI0</accession>
<dbReference type="EMBL" id="BOMM01000038">
    <property type="protein sequence ID" value="GIE12242.1"/>
    <property type="molecule type" value="Genomic_DNA"/>
</dbReference>
<feature type="region of interest" description="Disordered" evidence="1">
    <location>
        <begin position="282"/>
        <end position="314"/>
    </location>
</feature>
<feature type="compositionally biased region" description="Pro residues" evidence="1">
    <location>
        <begin position="305"/>
        <end position="314"/>
    </location>
</feature>
<dbReference type="SUPFAM" id="SSF51735">
    <property type="entry name" value="NAD(P)-binding Rossmann-fold domains"/>
    <property type="match status" value="1"/>
</dbReference>
<evidence type="ECO:0000259" key="2">
    <source>
        <dbReference type="Pfam" id="PF01370"/>
    </source>
</evidence>
<dbReference type="InterPro" id="IPR001509">
    <property type="entry name" value="Epimerase_deHydtase"/>
</dbReference>
<proteinExistence type="predicted"/>
<gene>
    <name evidence="3" type="ORF">Afe05nite_40820</name>
</gene>
<dbReference type="AlphaFoldDB" id="A0A919MLI0"/>
<reference evidence="3" key="1">
    <citation type="submission" date="2021-01" db="EMBL/GenBank/DDBJ databases">
        <title>Whole genome shotgun sequence of Actinoplanes ferrugineus NBRC 15555.</title>
        <authorList>
            <person name="Komaki H."/>
            <person name="Tamura T."/>
        </authorList>
    </citation>
    <scope>NUCLEOTIDE SEQUENCE</scope>
    <source>
        <strain evidence="3">NBRC 15555</strain>
    </source>
</reference>
<keyword evidence="4" id="KW-1185">Reference proteome</keyword>
<dbReference type="Pfam" id="PF01370">
    <property type="entry name" value="Epimerase"/>
    <property type="match status" value="1"/>
</dbReference>
<evidence type="ECO:0000313" key="3">
    <source>
        <dbReference type="EMBL" id="GIE12242.1"/>
    </source>
</evidence>
<dbReference type="InterPro" id="IPR050177">
    <property type="entry name" value="Lipid_A_modif_metabolic_enz"/>
</dbReference>